<comment type="caution">
    <text evidence="3">The sequence shown here is derived from an EMBL/GenBank/DDBJ whole genome shotgun (WGS) entry which is preliminary data.</text>
</comment>
<evidence type="ECO:0000313" key="4">
    <source>
        <dbReference type="Proteomes" id="UP000821866"/>
    </source>
</evidence>
<evidence type="ECO:0000259" key="2">
    <source>
        <dbReference type="Pfam" id="PF13837"/>
    </source>
</evidence>
<reference evidence="3" key="2">
    <citation type="submission" date="2021-09" db="EMBL/GenBank/DDBJ databases">
        <authorList>
            <person name="Jia N."/>
            <person name="Wang J."/>
            <person name="Shi W."/>
            <person name="Du L."/>
            <person name="Sun Y."/>
            <person name="Zhan W."/>
            <person name="Jiang J."/>
            <person name="Wang Q."/>
            <person name="Zhang B."/>
            <person name="Ji P."/>
            <person name="Sakyi L.B."/>
            <person name="Cui X."/>
            <person name="Yuan T."/>
            <person name="Jiang B."/>
            <person name="Yang W."/>
            <person name="Lam T.T.-Y."/>
            <person name="Chang Q."/>
            <person name="Ding S."/>
            <person name="Wang X."/>
            <person name="Zhu J."/>
            <person name="Ruan X."/>
            <person name="Zhao L."/>
            <person name="Wei J."/>
            <person name="Que T."/>
            <person name="Du C."/>
            <person name="Cheng J."/>
            <person name="Dai P."/>
            <person name="Han X."/>
            <person name="Huang E."/>
            <person name="Gao Y."/>
            <person name="Liu J."/>
            <person name="Shao H."/>
            <person name="Ye R."/>
            <person name="Li L."/>
            <person name="Wei W."/>
            <person name="Wang X."/>
            <person name="Wang C."/>
            <person name="Huo Q."/>
            <person name="Li W."/>
            <person name="Guo W."/>
            <person name="Chen H."/>
            <person name="Chen S."/>
            <person name="Zhou L."/>
            <person name="Zhou L."/>
            <person name="Ni X."/>
            <person name="Tian J."/>
            <person name="Zhou Y."/>
            <person name="Sheng Y."/>
            <person name="Liu T."/>
            <person name="Pan Y."/>
            <person name="Xia L."/>
            <person name="Li J."/>
            <person name="Zhao F."/>
            <person name="Cao W."/>
        </authorList>
    </citation>
    <scope>NUCLEOTIDE SEQUENCE</scope>
    <source>
        <strain evidence="3">Rmic-2018</strain>
        <tissue evidence="3">Larvae</tissue>
    </source>
</reference>
<dbReference type="GO" id="GO:0045893">
    <property type="term" value="P:positive regulation of DNA-templated transcription"/>
    <property type="evidence" value="ECO:0007669"/>
    <property type="project" value="TreeGrafter"/>
</dbReference>
<sequence length="189" mass="20456">MCADPLTPVPSLVICAPLDIYDGVCPWYHFNKDYVSDTDTRLLIRLWEEHLSDLRRAKRNSKIYAAIAEKIEALGCKKKSTKEVKKKIANILEGIAQGDVQDEQLNDGNPSLLPVAAPEPSCFPQRSTSPPTAGHPAITESASSCEAGLDSDNPKKAKESEGATYGVNTYGTAAGRATPTSSFSRMTTR</sequence>
<feature type="region of interest" description="Disordered" evidence="1">
    <location>
        <begin position="101"/>
        <end position="189"/>
    </location>
</feature>
<dbReference type="Gene3D" id="1.10.10.60">
    <property type="entry name" value="Homeodomain-like"/>
    <property type="match status" value="1"/>
</dbReference>
<dbReference type="EMBL" id="JABSTU010000011">
    <property type="protein sequence ID" value="KAH8009272.1"/>
    <property type="molecule type" value="Genomic_DNA"/>
</dbReference>
<dbReference type="Proteomes" id="UP000821866">
    <property type="component" value="Chromosome 9"/>
</dbReference>
<dbReference type="AlphaFoldDB" id="A0A9J6D5E7"/>
<feature type="compositionally biased region" description="Basic and acidic residues" evidence="1">
    <location>
        <begin position="152"/>
        <end position="161"/>
    </location>
</feature>
<dbReference type="InterPro" id="IPR026095">
    <property type="entry name" value="Myb/SANT-like_DNA-bd_dom_prot"/>
</dbReference>
<dbReference type="Pfam" id="PF13837">
    <property type="entry name" value="Myb_DNA-bind_4"/>
    <property type="match status" value="1"/>
</dbReference>
<keyword evidence="4" id="KW-1185">Reference proteome</keyword>
<dbReference type="InterPro" id="IPR044822">
    <property type="entry name" value="Myb_DNA-bind_4"/>
</dbReference>
<evidence type="ECO:0000313" key="3">
    <source>
        <dbReference type="EMBL" id="KAH8009272.1"/>
    </source>
</evidence>
<feature type="compositionally biased region" description="Polar residues" evidence="1">
    <location>
        <begin position="178"/>
        <end position="189"/>
    </location>
</feature>
<gene>
    <name evidence="3" type="ORF">HPB51_014241</name>
</gene>
<name>A0A9J6D5E7_RHIMP</name>
<feature type="domain" description="Myb/SANT-like DNA-binding" evidence="2">
    <location>
        <begin position="35"/>
        <end position="91"/>
    </location>
</feature>
<reference evidence="3" key="1">
    <citation type="journal article" date="2020" name="Cell">
        <title>Large-Scale Comparative Analyses of Tick Genomes Elucidate Their Genetic Diversity and Vector Capacities.</title>
        <authorList>
            <consortium name="Tick Genome and Microbiome Consortium (TIGMIC)"/>
            <person name="Jia N."/>
            <person name="Wang J."/>
            <person name="Shi W."/>
            <person name="Du L."/>
            <person name="Sun Y."/>
            <person name="Zhan W."/>
            <person name="Jiang J.F."/>
            <person name="Wang Q."/>
            <person name="Zhang B."/>
            <person name="Ji P."/>
            <person name="Bell-Sakyi L."/>
            <person name="Cui X.M."/>
            <person name="Yuan T.T."/>
            <person name="Jiang B.G."/>
            <person name="Yang W.F."/>
            <person name="Lam T.T."/>
            <person name="Chang Q.C."/>
            <person name="Ding S.J."/>
            <person name="Wang X.J."/>
            <person name="Zhu J.G."/>
            <person name="Ruan X.D."/>
            <person name="Zhao L."/>
            <person name="Wei J.T."/>
            <person name="Ye R.Z."/>
            <person name="Que T.C."/>
            <person name="Du C.H."/>
            <person name="Zhou Y.H."/>
            <person name="Cheng J.X."/>
            <person name="Dai P.F."/>
            <person name="Guo W.B."/>
            <person name="Han X.H."/>
            <person name="Huang E.J."/>
            <person name="Li L.F."/>
            <person name="Wei W."/>
            <person name="Gao Y.C."/>
            <person name="Liu J.Z."/>
            <person name="Shao H.Z."/>
            <person name="Wang X."/>
            <person name="Wang C.C."/>
            <person name="Yang T.C."/>
            <person name="Huo Q.B."/>
            <person name="Li W."/>
            <person name="Chen H.Y."/>
            <person name="Chen S.E."/>
            <person name="Zhou L.G."/>
            <person name="Ni X.B."/>
            <person name="Tian J.H."/>
            <person name="Sheng Y."/>
            <person name="Liu T."/>
            <person name="Pan Y.S."/>
            <person name="Xia L.Y."/>
            <person name="Li J."/>
            <person name="Zhao F."/>
            <person name="Cao W.C."/>
        </authorList>
    </citation>
    <scope>NUCLEOTIDE SEQUENCE</scope>
    <source>
        <strain evidence="3">Rmic-2018</strain>
    </source>
</reference>
<organism evidence="3 4">
    <name type="scientific">Rhipicephalus microplus</name>
    <name type="common">Cattle tick</name>
    <name type="synonym">Boophilus microplus</name>
    <dbReference type="NCBI Taxonomy" id="6941"/>
    <lineage>
        <taxon>Eukaryota</taxon>
        <taxon>Metazoa</taxon>
        <taxon>Ecdysozoa</taxon>
        <taxon>Arthropoda</taxon>
        <taxon>Chelicerata</taxon>
        <taxon>Arachnida</taxon>
        <taxon>Acari</taxon>
        <taxon>Parasitiformes</taxon>
        <taxon>Ixodida</taxon>
        <taxon>Ixodoidea</taxon>
        <taxon>Ixodidae</taxon>
        <taxon>Rhipicephalinae</taxon>
        <taxon>Rhipicephalus</taxon>
        <taxon>Boophilus</taxon>
    </lineage>
</organism>
<dbReference type="PANTHER" id="PTHR22666:SF3">
    <property type="entry name" value="MYB_SANT-LIKE DNA-BINDING DOMAIN-CONTAINING PROTEIN 1"/>
    <property type="match status" value="1"/>
</dbReference>
<proteinExistence type="predicted"/>
<accession>A0A9J6D5E7</accession>
<protein>
    <recommendedName>
        <fullName evidence="2">Myb/SANT-like DNA-binding domain-containing protein</fullName>
    </recommendedName>
</protein>
<dbReference type="PANTHER" id="PTHR22666">
    <property type="entry name" value="MYB_SANT-LIKE DNA-BINDING DOMAIN-CONTAINING PROTEIN 1"/>
    <property type="match status" value="1"/>
</dbReference>
<evidence type="ECO:0000256" key="1">
    <source>
        <dbReference type="SAM" id="MobiDB-lite"/>
    </source>
</evidence>
<dbReference type="GO" id="GO:0016604">
    <property type="term" value="C:nuclear body"/>
    <property type="evidence" value="ECO:0007669"/>
    <property type="project" value="TreeGrafter"/>
</dbReference>